<dbReference type="InterPro" id="IPR023393">
    <property type="entry name" value="START-like_dom_sf"/>
</dbReference>
<dbReference type="Pfam" id="PF10604">
    <property type="entry name" value="Polyketide_cyc2"/>
    <property type="match status" value="1"/>
</dbReference>
<gene>
    <name evidence="1" type="ORF">GV791_29865</name>
</gene>
<dbReference type="CDD" id="cd07812">
    <property type="entry name" value="SRPBCC"/>
    <property type="match status" value="1"/>
</dbReference>
<dbReference type="EMBL" id="JAAGVB010000096">
    <property type="protein sequence ID" value="NEW36734.1"/>
    <property type="molecule type" value="Genomic_DNA"/>
</dbReference>
<dbReference type="AlphaFoldDB" id="A0A6P1CYW0"/>
<accession>A0A6P1CYW0</accession>
<name>A0A6P1CYW0_9NOCA</name>
<comment type="caution">
    <text evidence="1">The sequence shown here is derived from an EMBL/GenBank/DDBJ whole genome shotgun (WGS) entry which is preliminary data.</text>
</comment>
<evidence type="ECO:0000313" key="1">
    <source>
        <dbReference type="EMBL" id="NEW36734.1"/>
    </source>
</evidence>
<organism evidence="1 2">
    <name type="scientific">Nocardia cyriacigeorgica</name>
    <dbReference type="NCBI Taxonomy" id="135487"/>
    <lineage>
        <taxon>Bacteria</taxon>
        <taxon>Bacillati</taxon>
        <taxon>Actinomycetota</taxon>
        <taxon>Actinomycetes</taxon>
        <taxon>Mycobacteriales</taxon>
        <taxon>Nocardiaceae</taxon>
        <taxon>Nocardia</taxon>
    </lineage>
</organism>
<evidence type="ECO:0000313" key="2">
    <source>
        <dbReference type="Proteomes" id="UP000471166"/>
    </source>
</evidence>
<dbReference type="InterPro" id="IPR019587">
    <property type="entry name" value="Polyketide_cyclase/dehydratase"/>
</dbReference>
<reference evidence="1 2" key="1">
    <citation type="submission" date="2020-01" db="EMBL/GenBank/DDBJ databases">
        <title>Genetics and antimicrobial susceptibilities of Nocardia species isolated from the soil; a comparison with species isolated from humans.</title>
        <authorList>
            <person name="Carrasco G."/>
            <person name="Monzon S."/>
            <person name="Sansegundo M."/>
            <person name="Garcia E."/>
            <person name="Garrido N."/>
            <person name="Medina M.J."/>
            <person name="Villalon P."/>
            <person name="Ramirez-Arocha A.C."/>
            <person name="Jimenez P."/>
            <person name="Cuesta I."/>
            <person name="Valdezate S."/>
        </authorList>
    </citation>
    <scope>NUCLEOTIDE SEQUENCE [LARGE SCALE GENOMIC DNA]</scope>
    <source>
        <strain evidence="1 2">CNM20110626</strain>
    </source>
</reference>
<protein>
    <submittedName>
        <fullName evidence="1">SRPBCC family protein</fullName>
    </submittedName>
</protein>
<sequence length="162" mass="18083">MRAVQRDDEGGALMTEVEVTVPVPIEQAFAALADGWLYASWVVGASHIRVVDRNWPAVGTRIHHSVGLWPLTMQDVTKVTAVDPPHMLELDAHLWVIGAAWIRFELDEPQPRVTRIRMFERASRGPGAFIPGFAQDLVFTPRNQESLDRLAHLIIGRSDGKS</sequence>
<dbReference type="SUPFAM" id="SSF55961">
    <property type="entry name" value="Bet v1-like"/>
    <property type="match status" value="1"/>
</dbReference>
<dbReference type="Gene3D" id="3.30.530.20">
    <property type="match status" value="1"/>
</dbReference>
<dbReference type="Proteomes" id="UP000471166">
    <property type="component" value="Unassembled WGS sequence"/>
</dbReference>
<proteinExistence type="predicted"/>